<organism evidence="13 14">
    <name type="scientific">Cordylochernes scorpioides</name>
    <dbReference type="NCBI Taxonomy" id="51811"/>
    <lineage>
        <taxon>Eukaryota</taxon>
        <taxon>Metazoa</taxon>
        <taxon>Ecdysozoa</taxon>
        <taxon>Arthropoda</taxon>
        <taxon>Chelicerata</taxon>
        <taxon>Arachnida</taxon>
        <taxon>Pseudoscorpiones</taxon>
        <taxon>Cheliferoidea</taxon>
        <taxon>Chernetidae</taxon>
        <taxon>Cordylochernes</taxon>
    </lineage>
</organism>
<dbReference type="InterPro" id="IPR036119">
    <property type="entry name" value="NOS_N_sf"/>
</dbReference>
<comment type="similarity">
    <text evidence="3">Belongs to the NOS family.</text>
</comment>
<keyword evidence="14" id="KW-1185">Reference proteome</keyword>
<keyword evidence="9" id="KW-0112">Calmodulin-binding</keyword>
<dbReference type="Proteomes" id="UP001235939">
    <property type="component" value="Chromosome 02"/>
</dbReference>
<dbReference type="Gene3D" id="3.90.340.10">
    <property type="entry name" value="Nitric Oxide Synthase, Chain A, domain 1"/>
    <property type="match status" value="1"/>
</dbReference>
<keyword evidence="8" id="KW-0521">NADP</keyword>
<dbReference type="InterPro" id="IPR050607">
    <property type="entry name" value="NOS"/>
</dbReference>
<dbReference type="EC" id="1.14.13.39" evidence="4"/>
<gene>
    <name evidence="13" type="ORF">LAZ67_2005283</name>
</gene>
<keyword evidence="6" id="KW-0288">FMN</keyword>
<dbReference type="InterPro" id="IPR044940">
    <property type="entry name" value="NOS_dom_2"/>
</dbReference>
<protein>
    <recommendedName>
        <fullName evidence="4">nitric-oxide synthase (NADPH)</fullName>
        <ecNumber evidence="4">1.14.13.39</ecNumber>
    </recommendedName>
</protein>
<feature type="domain" description="Nitric oxide synthase (NOS)" evidence="12">
    <location>
        <begin position="7"/>
        <end position="148"/>
    </location>
</feature>
<evidence type="ECO:0000259" key="12">
    <source>
        <dbReference type="Pfam" id="PF02898"/>
    </source>
</evidence>
<keyword evidence="6" id="KW-0285">Flavoprotein</keyword>
<sequence length="165" mass="18894">MTRQWWQLCRELGWRGPRGRWDVLPLLLSANGEDPQIFELPEDLVLRVQLTHPRYSWFEELGLQWYALPAVSGMLFDVGGLEFTAAPFNGWYMETEIGSRDLGDTGRYNVAPEVAGRLGLDTTSPASLWMDRAVLELNVAVLHSFQLNPRLKVSKITTPRFELNF</sequence>
<evidence type="ECO:0000256" key="6">
    <source>
        <dbReference type="ARBA" id="ARBA00022643"/>
    </source>
</evidence>
<evidence type="ECO:0000256" key="8">
    <source>
        <dbReference type="ARBA" id="ARBA00022857"/>
    </source>
</evidence>
<evidence type="ECO:0000256" key="2">
    <source>
        <dbReference type="ARBA" id="ARBA00001970"/>
    </source>
</evidence>
<evidence type="ECO:0000256" key="1">
    <source>
        <dbReference type="ARBA" id="ARBA00001917"/>
    </source>
</evidence>
<evidence type="ECO:0000313" key="14">
    <source>
        <dbReference type="Proteomes" id="UP001235939"/>
    </source>
</evidence>
<dbReference type="SUPFAM" id="SSF56512">
    <property type="entry name" value="Nitric oxide (NO) synthase oxygenase domain"/>
    <property type="match status" value="1"/>
</dbReference>
<evidence type="ECO:0000313" key="13">
    <source>
        <dbReference type="EMBL" id="UYV63676.1"/>
    </source>
</evidence>
<keyword evidence="11" id="KW-0408">Iron</keyword>
<dbReference type="Gene3D" id="3.90.1230.10">
    <property type="entry name" value="Nitric Oxide Synthase, Chain A, domain 3"/>
    <property type="match status" value="1"/>
</dbReference>
<dbReference type="InterPro" id="IPR044944">
    <property type="entry name" value="NOS_dom_3"/>
</dbReference>
<dbReference type="Pfam" id="PF02898">
    <property type="entry name" value="NO_synthase"/>
    <property type="match status" value="1"/>
</dbReference>
<accession>A0ABY6K5U5</accession>
<evidence type="ECO:0000256" key="4">
    <source>
        <dbReference type="ARBA" id="ARBA00012989"/>
    </source>
</evidence>
<proteinExistence type="inferred from homology"/>
<name>A0ABY6K5U5_9ARAC</name>
<evidence type="ECO:0000256" key="9">
    <source>
        <dbReference type="ARBA" id="ARBA00022860"/>
    </source>
</evidence>
<evidence type="ECO:0000256" key="5">
    <source>
        <dbReference type="ARBA" id="ARBA00022617"/>
    </source>
</evidence>
<evidence type="ECO:0000256" key="7">
    <source>
        <dbReference type="ARBA" id="ARBA00022723"/>
    </source>
</evidence>
<evidence type="ECO:0000256" key="3">
    <source>
        <dbReference type="ARBA" id="ARBA00006267"/>
    </source>
</evidence>
<keyword evidence="10" id="KW-0560">Oxidoreductase</keyword>
<dbReference type="PANTHER" id="PTHR43410">
    <property type="entry name" value="NITRIC OXIDE SYNTHASE OXYGENASE"/>
    <property type="match status" value="1"/>
</dbReference>
<keyword evidence="5" id="KW-0349">Heme</keyword>
<evidence type="ECO:0000256" key="10">
    <source>
        <dbReference type="ARBA" id="ARBA00023002"/>
    </source>
</evidence>
<dbReference type="Gene3D" id="3.90.440.10">
    <property type="entry name" value="Nitric Oxide Synthase,Heme Domain,Chain A domain 2"/>
    <property type="match status" value="1"/>
</dbReference>
<dbReference type="EMBL" id="CP092864">
    <property type="protein sequence ID" value="UYV63676.1"/>
    <property type="molecule type" value="Genomic_DNA"/>
</dbReference>
<dbReference type="InterPro" id="IPR044943">
    <property type="entry name" value="NOS_dom_1"/>
</dbReference>
<keyword evidence="7" id="KW-0479">Metal-binding</keyword>
<comment type="cofactor">
    <cofactor evidence="2">
        <name>heme b</name>
        <dbReference type="ChEBI" id="CHEBI:60344"/>
    </cofactor>
</comment>
<comment type="cofactor">
    <cofactor evidence="1">
        <name>FMN</name>
        <dbReference type="ChEBI" id="CHEBI:58210"/>
    </cofactor>
</comment>
<dbReference type="InterPro" id="IPR004030">
    <property type="entry name" value="NOS_N"/>
</dbReference>
<reference evidence="13 14" key="1">
    <citation type="submission" date="2022-01" db="EMBL/GenBank/DDBJ databases">
        <title>A chromosomal length assembly of Cordylochernes scorpioides.</title>
        <authorList>
            <person name="Zeh D."/>
            <person name="Zeh J."/>
        </authorList>
    </citation>
    <scope>NUCLEOTIDE SEQUENCE [LARGE SCALE GENOMIC DNA]</scope>
    <source>
        <strain evidence="13">IN4F17</strain>
        <tissue evidence="13">Whole Body</tissue>
    </source>
</reference>
<dbReference type="PANTHER" id="PTHR43410:SF1">
    <property type="entry name" value="NITRIC OXIDE SYNTHASE"/>
    <property type="match status" value="1"/>
</dbReference>
<evidence type="ECO:0000256" key="11">
    <source>
        <dbReference type="ARBA" id="ARBA00023004"/>
    </source>
</evidence>